<dbReference type="STRING" id="1618333.UR93_C0001G0020"/>
<accession>A0A0G0D7E4</accession>
<keyword evidence="1" id="KW-1133">Transmembrane helix</keyword>
<dbReference type="EMBL" id="LBRB01000001">
    <property type="protein sequence ID" value="KKP89188.1"/>
    <property type="molecule type" value="Genomic_DNA"/>
</dbReference>
<reference evidence="3 4" key="1">
    <citation type="journal article" date="2015" name="Nature">
        <title>rRNA introns, odd ribosomes, and small enigmatic genomes across a large radiation of phyla.</title>
        <authorList>
            <person name="Brown C.T."/>
            <person name="Hug L.A."/>
            <person name="Thomas B.C."/>
            <person name="Sharon I."/>
            <person name="Castelle C.J."/>
            <person name="Singh A."/>
            <person name="Wilkins M.J."/>
            <person name="Williams K.H."/>
            <person name="Banfield J.F."/>
        </authorList>
    </citation>
    <scope>NUCLEOTIDE SEQUENCE [LARGE SCALE GENOMIC DNA]</scope>
</reference>
<dbReference type="Pfam" id="PF14478">
    <property type="entry name" value="DUF4430"/>
    <property type="match status" value="1"/>
</dbReference>
<evidence type="ECO:0000313" key="3">
    <source>
        <dbReference type="EMBL" id="KKP89188.1"/>
    </source>
</evidence>
<evidence type="ECO:0000259" key="2">
    <source>
        <dbReference type="Pfam" id="PF14478"/>
    </source>
</evidence>
<keyword evidence="1" id="KW-0472">Membrane</keyword>
<organism evidence="3 4">
    <name type="scientific">Berkelbacteria bacterium GW2011_GWA2_35_9</name>
    <dbReference type="NCBI Taxonomy" id="1618333"/>
    <lineage>
        <taxon>Bacteria</taxon>
        <taxon>Candidatus Berkelbacteria</taxon>
    </lineage>
</organism>
<evidence type="ECO:0000256" key="1">
    <source>
        <dbReference type="SAM" id="Phobius"/>
    </source>
</evidence>
<feature type="domain" description="Transcobalamin-like C-terminal" evidence="2">
    <location>
        <begin position="59"/>
        <end position="126"/>
    </location>
</feature>
<keyword evidence="1" id="KW-0812">Transmembrane</keyword>
<name>A0A0G0D7E4_9BACT</name>
<proteinExistence type="predicted"/>
<dbReference type="Proteomes" id="UP000034316">
    <property type="component" value="Unassembled WGS sequence"/>
</dbReference>
<dbReference type="InterPro" id="IPR027954">
    <property type="entry name" value="Transcobalamin-like_C"/>
</dbReference>
<gene>
    <name evidence="3" type="ORF">UR93_C0001G0020</name>
</gene>
<protein>
    <recommendedName>
        <fullName evidence="2">Transcobalamin-like C-terminal domain-containing protein</fullName>
    </recommendedName>
</protein>
<feature type="transmembrane region" description="Helical" evidence="1">
    <location>
        <begin position="6"/>
        <end position="24"/>
    </location>
</feature>
<dbReference type="AlphaFoldDB" id="A0A0G0D7E4"/>
<sequence>MKNNKLFLSLAVVILIVIGGYYLMQPALKDQDSRYNKDATNTNSQIESISYDGRDGIDVLTLLREKAEIETQDFGEDLGEYVLSINGKGAQEDYFWVYYVNGVKSDSTASKNITKNSDKVEWKYEKFEF</sequence>
<dbReference type="Gene3D" id="2.170.130.30">
    <property type="match status" value="1"/>
</dbReference>
<evidence type="ECO:0000313" key="4">
    <source>
        <dbReference type="Proteomes" id="UP000034316"/>
    </source>
</evidence>
<comment type="caution">
    <text evidence="3">The sequence shown here is derived from an EMBL/GenBank/DDBJ whole genome shotgun (WGS) entry which is preliminary data.</text>
</comment>